<keyword evidence="8" id="KW-0067">ATP-binding</keyword>
<dbReference type="GO" id="GO:0002949">
    <property type="term" value="P:tRNA threonylcarbamoyladenosine modification"/>
    <property type="evidence" value="ECO:0007669"/>
    <property type="project" value="InterPro"/>
</dbReference>
<dbReference type="GO" id="GO:0046872">
    <property type="term" value="F:metal ion binding"/>
    <property type="evidence" value="ECO:0007669"/>
    <property type="project" value="UniProtKB-KW"/>
</dbReference>
<protein>
    <recommendedName>
        <fullName evidence="3">tRNA threonylcarbamoyladenosine biosynthesis protein TsaE</fullName>
    </recommendedName>
    <alternativeName>
        <fullName evidence="10">t(6)A37 threonylcarbamoyladenosine biosynthesis protein TsaE</fullName>
    </alternativeName>
</protein>
<comment type="subcellular location">
    <subcellularLocation>
        <location evidence="1">Cytoplasm</location>
    </subcellularLocation>
</comment>
<dbReference type="SUPFAM" id="SSF52540">
    <property type="entry name" value="P-loop containing nucleoside triphosphate hydrolases"/>
    <property type="match status" value="1"/>
</dbReference>
<evidence type="ECO:0000256" key="7">
    <source>
        <dbReference type="ARBA" id="ARBA00022741"/>
    </source>
</evidence>
<evidence type="ECO:0000256" key="6">
    <source>
        <dbReference type="ARBA" id="ARBA00022723"/>
    </source>
</evidence>
<comment type="caution">
    <text evidence="11">The sequence shown here is derived from an EMBL/GenBank/DDBJ whole genome shotgun (WGS) entry which is preliminary data.</text>
</comment>
<evidence type="ECO:0000256" key="9">
    <source>
        <dbReference type="ARBA" id="ARBA00022842"/>
    </source>
</evidence>
<dbReference type="NCBIfam" id="TIGR00150">
    <property type="entry name" value="T6A_YjeE"/>
    <property type="match status" value="1"/>
</dbReference>
<dbReference type="GO" id="GO:0005737">
    <property type="term" value="C:cytoplasm"/>
    <property type="evidence" value="ECO:0007669"/>
    <property type="project" value="UniProtKB-SubCell"/>
</dbReference>
<dbReference type="PANTHER" id="PTHR33540:SF2">
    <property type="entry name" value="TRNA THREONYLCARBAMOYLADENOSINE BIOSYNTHESIS PROTEIN TSAE"/>
    <property type="match status" value="1"/>
</dbReference>
<keyword evidence="4" id="KW-0963">Cytoplasm</keyword>
<dbReference type="InterPro" id="IPR027417">
    <property type="entry name" value="P-loop_NTPase"/>
</dbReference>
<dbReference type="GO" id="GO:0005524">
    <property type="term" value="F:ATP binding"/>
    <property type="evidence" value="ECO:0007669"/>
    <property type="project" value="UniProtKB-KW"/>
</dbReference>
<evidence type="ECO:0000256" key="4">
    <source>
        <dbReference type="ARBA" id="ARBA00022490"/>
    </source>
</evidence>
<feature type="non-terminal residue" evidence="11">
    <location>
        <position position="102"/>
    </location>
</feature>
<evidence type="ECO:0000256" key="10">
    <source>
        <dbReference type="ARBA" id="ARBA00032441"/>
    </source>
</evidence>
<gene>
    <name evidence="11" type="ORF">S01H4_61292</name>
</gene>
<reference evidence="11" key="1">
    <citation type="journal article" date="2014" name="Front. Microbiol.">
        <title>High frequency of phylogenetically diverse reductive dehalogenase-homologous genes in deep subseafloor sedimentary metagenomes.</title>
        <authorList>
            <person name="Kawai M."/>
            <person name="Futagami T."/>
            <person name="Toyoda A."/>
            <person name="Takaki Y."/>
            <person name="Nishi S."/>
            <person name="Hori S."/>
            <person name="Arai W."/>
            <person name="Tsubouchi T."/>
            <person name="Morono Y."/>
            <person name="Uchiyama I."/>
            <person name="Ito T."/>
            <person name="Fujiyama A."/>
            <person name="Inagaki F."/>
            <person name="Takami H."/>
        </authorList>
    </citation>
    <scope>NUCLEOTIDE SEQUENCE</scope>
    <source>
        <strain evidence="11">Expedition CK06-06</strain>
    </source>
</reference>
<name>X1CPH2_9ZZZZ</name>
<dbReference type="Pfam" id="PF02367">
    <property type="entry name" value="TsaE"/>
    <property type="match status" value="1"/>
</dbReference>
<dbReference type="EMBL" id="BART01036310">
    <property type="protein sequence ID" value="GAH09692.1"/>
    <property type="molecule type" value="Genomic_DNA"/>
</dbReference>
<dbReference type="PANTHER" id="PTHR33540">
    <property type="entry name" value="TRNA THREONYLCARBAMOYLADENOSINE BIOSYNTHESIS PROTEIN TSAE"/>
    <property type="match status" value="1"/>
</dbReference>
<evidence type="ECO:0000313" key="11">
    <source>
        <dbReference type="EMBL" id="GAH09692.1"/>
    </source>
</evidence>
<keyword evidence="5" id="KW-0819">tRNA processing</keyword>
<sequence length="102" mass="11292">MITKSKEETKELAAKLAKKLHGGQILALVGDLGGGKTTFVQGLAKTLGVRQKITSPTFVLLKDYKTKKNFDLVHVDLYRLDKVEEIESVGVSDYLAKKNFLL</sequence>
<evidence type="ECO:0000256" key="5">
    <source>
        <dbReference type="ARBA" id="ARBA00022694"/>
    </source>
</evidence>
<keyword evidence="7" id="KW-0547">Nucleotide-binding</keyword>
<dbReference type="AlphaFoldDB" id="X1CPH2"/>
<evidence type="ECO:0000256" key="3">
    <source>
        <dbReference type="ARBA" id="ARBA00019010"/>
    </source>
</evidence>
<dbReference type="Gene3D" id="3.40.50.300">
    <property type="entry name" value="P-loop containing nucleotide triphosphate hydrolases"/>
    <property type="match status" value="1"/>
</dbReference>
<keyword evidence="9" id="KW-0460">Magnesium</keyword>
<accession>X1CPH2</accession>
<dbReference type="InterPro" id="IPR003442">
    <property type="entry name" value="T6A_TsaE"/>
</dbReference>
<keyword evidence="6" id="KW-0479">Metal-binding</keyword>
<comment type="similarity">
    <text evidence="2">Belongs to the TsaE family.</text>
</comment>
<evidence type="ECO:0000256" key="8">
    <source>
        <dbReference type="ARBA" id="ARBA00022840"/>
    </source>
</evidence>
<evidence type="ECO:0000256" key="1">
    <source>
        <dbReference type="ARBA" id="ARBA00004496"/>
    </source>
</evidence>
<evidence type="ECO:0000256" key="2">
    <source>
        <dbReference type="ARBA" id="ARBA00007599"/>
    </source>
</evidence>
<proteinExistence type="inferred from homology"/>
<organism evidence="11">
    <name type="scientific">marine sediment metagenome</name>
    <dbReference type="NCBI Taxonomy" id="412755"/>
    <lineage>
        <taxon>unclassified sequences</taxon>
        <taxon>metagenomes</taxon>
        <taxon>ecological metagenomes</taxon>
    </lineage>
</organism>